<dbReference type="InterPro" id="IPR003615">
    <property type="entry name" value="HNH_nuc"/>
</dbReference>
<comment type="caution">
    <text evidence="2">The sequence shown here is derived from an EMBL/GenBank/DDBJ whole genome shotgun (WGS) entry which is preliminary data.</text>
</comment>
<feature type="domain" description="HNH nuclease" evidence="1">
    <location>
        <begin position="253"/>
        <end position="288"/>
    </location>
</feature>
<dbReference type="Proteomes" id="UP000472580">
    <property type="component" value="Unassembled WGS sequence"/>
</dbReference>
<gene>
    <name evidence="2" type="ORF">E5987_07770</name>
</gene>
<dbReference type="AlphaFoldDB" id="A0A6L6YHK4"/>
<dbReference type="EMBL" id="WSRP01000021">
    <property type="protein sequence ID" value="MVX57106.1"/>
    <property type="molecule type" value="Genomic_DNA"/>
</dbReference>
<dbReference type="RefSeq" id="WP_160335533.1">
    <property type="nucleotide sequence ID" value="NZ_WSRP01000021.1"/>
</dbReference>
<keyword evidence="3" id="KW-1185">Reference proteome</keyword>
<reference evidence="2 3" key="1">
    <citation type="submission" date="2019-12" db="EMBL/GenBank/DDBJ databases">
        <title>Microbes associate with the intestines of laboratory mice.</title>
        <authorList>
            <person name="Navarre W."/>
            <person name="Wong E."/>
        </authorList>
    </citation>
    <scope>NUCLEOTIDE SEQUENCE [LARGE SCALE GENOMIC DNA]</scope>
    <source>
        <strain evidence="2 3">NM82_D38</strain>
    </source>
</reference>
<name>A0A6L6YHK4_9BURK</name>
<organism evidence="2 3">
    <name type="scientific">Parasutterella muris</name>
    <dbReference type="NCBI Taxonomy" id="2565572"/>
    <lineage>
        <taxon>Bacteria</taxon>
        <taxon>Pseudomonadati</taxon>
        <taxon>Pseudomonadota</taxon>
        <taxon>Betaproteobacteria</taxon>
        <taxon>Burkholderiales</taxon>
        <taxon>Sutterellaceae</taxon>
        <taxon>Parasutterella</taxon>
    </lineage>
</organism>
<dbReference type="OrthoDB" id="7348755at2"/>
<evidence type="ECO:0000259" key="1">
    <source>
        <dbReference type="Pfam" id="PF13395"/>
    </source>
</evidence>
<evidence type="ECO:0000313" key="2">
    <source>
        <dbReference type="EMBL" id="MVX57106.1"/>
    </source>
</evidence>
<protein>
    <recommendedName>
        <fullName evidence="1">HNH nuclease domain-containing protein</fullName>
    </recommendedName>
</protein>
<sequence length="378" mass="44014">MPDAGDMIPLSDVAGAVKLGQVFRRTTSSYKFLWFLSILDLVASRDLQIGKALRLSMPEIVALMIAKAWVPTQRFRLNFGHWDKMTQRIEELKSLKIVRLDAADDEHSVIRALNSLKSDQKAKYLEEIYKPLTRYVPQHFLSPWSGSAEKDDANWSPYRRVGHSDEIEISYPWAQYLQENYQVLKGFALWKFAGYLEDRNTNVPGLNQRLEFTGARGSLSVPTEFWRSYLINGKVKTDIYGEPIVESDGSFSFHLDHFLPWHFVMHDQIWNLSPVNSNLNSSKSDRIPQVDQFIRQFALQQQKLLHFHLQREQQEKTEEYFYAQYENFFGCEVSVLTEMPETSLITLFSDRFQPMERTALNMGFERWDRVMATASIGN</sequence>
<dbReference type="Pfam" id="PF13395">
    <property type="entry name" value="HNH_4"/>
    <property type="match status" value="1"/>
</dbReference>
<proteinExistence type="predicted"/>
<evidence type="ECO:0000313" key="3">
    <source>
        <dbReference type="Proteomes" id="UP000472580"/>
    </source>
</evidence>
<accession>A0A6L6YHK4</accession>